<name>A0A1Q8Q7P7_9BACI</name>
<dbReference type="EMBL" id="MSDU01000008">
    <property type="protein sequence ID" value="OLN23358.1"/>
    <property type="molecule type" value="Genomic_DNA"/>
</dbReference>
<dbReference type="PANTHER" id="PTHR23407">
    <property type="entry name" value="ATPASE INHIBITOR/5-FORMYLTETRAHYDROFOLATE CYCLO-LIGASE"/>
    <property type="match status" value="1"/>
</dbReference>
<comment type="cofactor">
    <cofactor evidence="5">
        <name>Mg(2+)</name>
        <dbReference type="ChEBI" id="CHEBI:18420"/>
    </cofactor>
</comment>
<evidence type="ECO:0000313" key="6">
    <source>
        <dbReference type="EMBL" id="OLN23358.1"/>
    </source>
</evidence>
<feature type="binding site" evidence="4">
    <location>
        <begin position="7"/>
        <end position="11"/>
    </location>
    <ligand>
        <name>ATP</name>
        <dbReference type="ChEBI" id="CHEBI:30616"/>
    </ligand>
</feature>
<dbReference type="SUPFAM" id="SSF100950">
    <property type="entry name" value="NagB/RpiA/CoA transferase-like"/>
    <property type="match status" value="1"/>
</dbReference>
<feature type="binding site" evidence="4">
    <location>
        <position position="53"/>
    </location>
    <ligand>
        <name>substrate</name>
    </ligand>
</feature>
<reference evidence="6 7" key="1">
    <citation type="submission" date="2016-12" db="EMBL/GenBank/DDBJ databases">
        <title>Domibacillus antri genome sequencing.</title>
        <authorList>
            <person name="Verma A."/>
            <person name="Krishnamurthi S."/>
        </authorList>
    </citation>
    <scope>NUCLEOTIDE SEQUENCE [LARGE SCALE GENOMIC DNA]</scope>
    <source>
        <strain evidence="6 7">XD80</strain>
    </source>
</reference>
<feature type="binding site" evidence="4">
    <location>
        <position position="58"/>
    </location>
    <ligand>
        <name>substrate</name>
    </ligand>
</feature>
<comment type="caution">
    <text evidence="6">The sequence shown here is derived from an EMBL/GenBank/DDBJ whole genome shotgun (WGS) entry which is preliminary data.</text>
</comment>
<keyword evidence="6" id="KW-0436">Ligase</keyword>
<evidence type="ECO:0000256" key="1">
    <source>
        <dbReference type="ARBA" id="ARBA00010638"/>
    </source>
</evidence>
<protein>
    <recommendedName>
        <fullName evidence="5">5-formyltetrahydrofolate cyclo-ligase</fullName>
        <ecNumber evidence="5">6.3.3.2</ecNumber>
    </recommendedName>
</protein>
<dbReference type="GO" id="GO:0030272">
    <property type="term" value="F:5-formyltetrahydrofolate cyclo-ligase activity"/>
    <property type="evidence" value="ECO:0007669"/>
    <property type="project" value="UniProtKB-EC"/>
</dbReference>
<dbReference type="Gene3D" id="3.40.50.10420">
    <property type="entry name" value="NagB/RpiA/CoA transferase-like"/>
    <property type="match status" value="1"/>
</dbReference>
<dbReference type="EC" id="6.3.3.2" evidence="5"/>
<dbReference type="NCBIfam" id="TIGR02727">
    <property type="entry name" value="MTHFS_bact"/>
    <property type="match status" value="1"/>
</dbReference>
<dbReference type="InterPro" id="IPR037171">
    <property type="entry name" value="NagB/RpiA_transferase-like"/>
</dbReference>
<proteinExistence type="inferred from homology"/>
<dbReference type="OrthoDB" id="9801938at2"/>
<feature type="binding site" evidence="4">
    <location>
        <begin position="137"/>
        <end position="145"/>
    </location>
    <ligand>
        <name>ATP</name>
        <dbReference type="ChEBI" id="CHEBI:30616"/>
    </ligand>
</feature>
<keyword evidence="5" id="KW-0479">Metal-binding</keyword>
<comment type="similarity">
    <text evidence="1 5">Belongs to the 5-formyltetrahydrofolate cyclo-ligase family.</text>
</comment>
<evidence type="ECO:0000256" key="2">
    <source>
        <dbReference type="ARBA" id="ARBA00022741"/>
    </source>
</evidence>
<dbReference type="GO" id="GO:0046872">
    <property type="term" value="F:metal ion binding"/>
    <property type="evidence" value="ECO:0007669"/>
    <property type="project" value="UniProtKB-KW"/>
</dbReference>
<evidence type="ECO:0000256" key="3">
    <source>
        <dbReference type="ARBA" id="ARBA00022840"/>
    </source>
</evidence>
<keyword evidence="2 4" id="KW-0547">Nucleotide-binding</keyword>
<dbReference type="STRING" id="1714264.BTO30_05175"/>
<dbReference type="Pfam" id="PF01812">
    <property type="entry name" value="5-FTHF_cyc-lig"/>
    <property type="match status" value="1"/>
</dbReference>
<comment type="catalytic activity">
    <reaction evidence="5">
        <text>(6S)-5-formyl-5,6,7,8-tetrahydrofolate + ATP = (6R)-5,10-methenyltetrahydrofolate + ADP + phosphate</text>
        <dbReference type="Rhea" id="RHEA:10488"/>
        <dbReference type="ChEBI" id="CHEBI:30616"/>
        <dbReference type="ChEBI" id="CHEBI:43474"/>
        <dbReference type="ChEBI" id="CHEBI:57455"/>
        <dbReference type="ChEBI" id="CHEBI:57457"/>
        <dbReference type="ChEBI" id="CHEBI:456216"/>
        <dbReference type="EC" id="6.3.3.2"/>
    </reaction>
</comment>
<dbReference type="Proteomes" id="UP000185568">
    <property type="component" value="Unassembled WGS sequence"/>
</dbReference>
<organism evidence="6 7">
    <name type="scientific">Domibacillus antri</name>
    <dbReference type="NCBI Taxonomy" id="1714264"/>
    <lineage>
        <taxon>Bacteria</taxon>
        <taxon>Bacillati</taxon>
        <taxon>Bacillota</taxon>
        <taxon>Bacilli</taxon>
        <taxon>Bacillales</taxon>
        <taxon>Bacillaceae</taxon>
        <taxon>Domibacillus</taxon>
    </lineage>
</organism>
<dbReference type="PIRSF" id="PIRSF006806">
    <property type="entry name" value="FTHF_cligase"/>
    <property type="match status" value="1"/>
</dbReference>
<keyword evidence="7" id="KW-1185">Reference proteome</keyword>
<sequence length="192" mass="22079">MEEMMKKKQMRLQIKEQLSALEKTEYEQRCHLIAAQLYALPEWQRAEVIAVTVSAPYEIDTWSIIRYAWLSGKKVCVPKCAPETKEMHFYILSDFRELEKVYAGLYEPSPHMTAFISPNLINFVLVPGLLFDENGYRIGFGGGYYDRFLTAFRGTTISLAFSFQLCHEVPVEPHDVPVQKIVTEMGVINCAK</sequence>
<dbReference type="AlphaFoldDB" id="A0A1Q8Q7P7"/>
<dbReference type="InterPro" id="IPR024185">
    <property type="entry name" value="FTHF_cligase-like_sf"/>
</dbReference>
<keyword evidence="3 4" id="KW-0067">ATP-binding</keyword>
<keyword evidence="5" id="KW-0460">Magnesium</keyword>
<gene>
    <name evidence="6" type="ORF">BTO30_05175</name>
</gene>
<evidence type="ECO:0000256" key="4">
    <source>
        <dbReference type="PIRSR" id="PIRSR006806-1"/>
    </source>
</evidence>
<evidence type="ECO:0000256" key="5">
    <source>
        <dbReference type="RuleBase" id="RU361279"/>
    </source>
</evidence>
<evidence type="ECO:0000313" key="7">
    <source>
        <dbReference type="Proteomes" id="UP000185568"/>
    </source>
</evidence>
<dbReference type="GO" id="GO:0035999">
    <property type="term" value="P:tetrahydrofolate interconversion"/>
    <property type="evidence" value="ECO:0007669"/>
    <property type="project" value="TreeGrafter"/>
</dbReference>
<accession>A0A1Q8Q7P7</accession>
<dbReference type="GO" id="GO:0005524">
    <property type="term" value="F:ATP binding"/>
    <property type="evidence" value="ECO:0007669"/>
    <property type="project" value="UniProtKB-KW"/>
</dbReference>
<dbReference type="PANTHER" id="PTHR23407:SF1">
    <property type="entry name" value="5-FORMYLTETRAHYDROFOLATE CYCLO-LIGASE"/>
    <property type="match status" value="1"/>
</dbReference>
<dbReference type="InterPro" id="IPR002698">
    <property type="entry name" value="FTHF_cligase"/>
</dbReference>
<dbReference type="GO" id="GO:0009396">
    <property type="term" value="P:folic acid-containing compound biosynthetic process"/>
    <property type="evidence" value="ECO:0007669"/>
    <property type="project" value="TreeGrafter"/>
</dbReference>